<dbReference type="RefSeq" id="XP_033654338.1">
    <property type="nucleotide sequence ID" value="XM_033794695.1"/>
</dbReference>
<feature type="compositionally biased region" description="Low complexity" evidence="1">
    <location>
        <begin position="19"/>
        <end position="36"/>
    </location>
</feature>
<proteinExistence type="predicted"/>
<reference evidence="2" key="1">
    <citation type="journal article" date="2020" name="Stud. Mycol.">
        <title>101 Dothideomycetes genomes: a test case for predicting lifestyles and emergence of pathogens.</title>
        <authorList>
            <person name="Haridas S."/>
            <person name="Albert R."/>
            <person name="Binder M."/>
            <person name="Bloem J."/>
            <person name="Labutti K."/>
            <person name="Salamov A."/>
            <person name="Andreopoulos B."/>
            <person name="Baker S."/>
            <person name="Barry K."/>
            <person name="Bills G."/>
            <person name="Bluhm B."/>
            <person name="Cannon C."/>
            <person name="Castanera R."/>
            <person name="Culley D."/>
            <person name="Daum C."/>
            <person name="Ezra D."/>
            <person name="Gonzalez J."/>
            <person name="Henrissat B."/>
            <person name="Kuo A."/>
            <person name="Liang C."/>
            <person name="Lipzen A."/>
            <person name="Lutzoni F."/>
            <person name="Magnuson J."/>
            <person name="Mondo S."/>
            <person name="Nolan M."/>
            <person name="Ohm R."/>
            <person name="Pangilinan J."/>
            <person name="Park H.-J."/>
            <person name="Ramirez L."/>
            <person name="Alfaro M."/>
            <person name="Sun H."/>
            <person name="Tritt A."/>
            <person name="Yoshinaga Y."/>
            <person name="Zwiers L.-H."/>
            <person name="Turgeon B."/>
            <person name="Goodwin S."/>
            <person name="Spatafora J."/>
            <person name="Crous P."/>
            <person name="Grigoriev I."/>
        </authorList>
    </citation>
    <scope>NUCLEOTIDE SEQUENCE</scope>
    <source>
        <strain evidence="2">CBS 379.55</strain>
    </source>
</reference>
<feature type="region of interest" description="Disordered" evidence="1">
    <location>
        <begin position="1"/>
        <end position="36"/>
    </location>
</feature>
<organism evidence="2 3">
    <name type="scientific">Westerdykella ornata</name>
    <dbReference type="NCBI Taxonomy" id="318751"/>
    <lineage>
        <taxon>Eukaryota</taxon>
        <taxon>Fungi</taxon>
        <taxon>Dikarya</taxon>
        <taxon>Ascomycota</taxon>
        <taxon>Pezizomycotina</taxon>
        <taxon>Dothideomycetes</taxon>
        <taxon>Pleosporomycetidae</taxon>
        <taxon>Pleosporales</taxon>
        <taxon>Sporormiaceae</taxon>
        <taxon>Westerdykella</taxon>
    </lineage>
</organism>
<accession>A0A6A6JPC4</accession>
<evidence type="ECO:0000313" key="3">
    <source>
        <dbReference type="Proteomes" id="UP000800097"/>
    </source>
</evidence>
<sequence>MDHGSLLRFVKSRPIHDQGSGSAAAANGTNGRPSPSSLTWALSSLSLPSAPVVCESRFFPSSSNPNGRPKPTRQTRSSSNPPAHIWTSGHPWPAASPPWAFHPHSFTQIVNMDRQSVCSPAAHCGHTPGWG</sequence>
<gene>
    <name evidence="2" type="ORF">EI97DRAFT_321716</name>
</gene>
<dbReference type="EMBL" id="ML986492">
    <property type="protein sequence ID" value="KAF2276799.1"/>
    <property type="molecule type" value="Genomic_DNA"/>
</dbReference>
<dbReference type="Proteomes" id="UP000800097">
    <property type="component" value="Unassembled WGS sequence"/>
</dbReference>
<dbReference type="GeneID" id="54547870"/>
<feature type="compositionally biased region" description="Polar residues" evidence="1">
    <location>
        <begin position="59"/>
        <end position="81"/>
    </location>
</feature>
<feature type="region of interest" description="Disordered" evidence="1">
    <location>
        <begin position="57"/>
        <end position="91"/>
    </location>
</feature>
<keyword evidence="3" id="KW-1185">Reference proteome</keyword>
<protein>
    <submittedName>
        <fullName evidence="2">Uncharacterized protein</fullName>
    </submittedName>
</protein>
<evidence type="ECO:0000256" key="1">
    <source>
        <dbReference type="SAM" id="MobiDB-lite"/>
    </source>
</evidence>
<name>A0A6A6JPC4_WESOR</name>
<dbReference type="AlphaFoldDB" id="A0A6A6JPC4"/>
<evidence type="ECO:0000313" key="2">
    <source>
        <dbReference type="EMBL" id="KAF2276799.1"/>
    </source>
</evidence>